<dbReference type="Proteomes" id="UP000274922">
    <property type="component" value="Unassembled WGS sequence"/>
</dbReference>
<accession>A0A4P9WZU4</accession>
<protein>
    <recommendedName>
        <fullName evidence="4">4'-phosphopantetheinyl transferase domain-containing protein</fullName>
    </recommendedName>
</protein>
<dbReference type="InterPro" id="IPR037143">
    <property type="entry name" value="4-PPantetheinyl_Trfase_dom_sf"/>
</dbReference>
<evidence type="ECO:0000256" key="1">
    <source>
        <dbReference type="ARBA" id="ARBA00022679"/>
    </source>
</evidence>
<dbReference type="SUPFAM" id="SSF56214">
    <property type="entry name" value="4'-phosphopantetheinyl transferase"/>
    <property type="match status" value="1"/>
</dbReference>
<dbReference type="Pfam" id="PF01648">
    <property type="entry name" value="ACPS"/>
    <property type="match status" value="1"/>
</dbReference>
<proteinExistence type="predicted"/>
<evidence type="ECO:0000313" key="6">
    <source>
        <dbReference type="Proteomes" id="UP000274922"/>
    </source>
</evidence>
<dbReference type="EMBL" id="ML014324">
    <property type="protein sequence ID" value="RKO99064.1"/>
    <property type="molecule type" value="Genomic_DNA"/>
</dbReference>
<name>A0A4P9WZU4_9FUNG</name>
<dbReference type="GO" id="GO:0000287">
    <property type="term" value="F:magnesium ion binding"/>
    <property type="evidence" value="ECO:0007669"/>
    <property type="project" value="InterPro"/>
</dbReference>
<dbReference type="GO" id="GO:0006633">
    <property type="term" value="P:fatty acid biosynthetic process"/>
    <property type="evidence" value="ECO:0007669"/>
    <property type="project" value="InterPro"/>
</dbReference>
<dbReference type="InterPro" id="IPR008278">
    <property type="entry name" value="4-PPantetheinyl_Trfase_dom"/>
</dbReference>
<evidence type="ECO:0000313" key="5">
    <source>
        <dbReference type="EMBL" id="RKO99064.1"/>
    </source>
</evidence>
<keyword evidence="1" id="KW-0808">Transferase</keyword>
<dbReference type="InterPro" id="IPR004568">
    <property type="entry name" value="Ppantetheine-prot_Trfase_dom"/>
</dbReference>
<dbReference type="AlphaFoldDB" id="A0A4P9WZU4"/>
<evidence type="ECO:0000256" key="3">
    <source>
        <dbReference type="ARBA" id="ARBA00022842"/>
    </source>
</evidence>
<reference evidence="6" key="1">
    <citation type="journal article" date="2018" name="Nat. Microbiol.">
        <title>Leveraging single-cell genomics to expand the fungal tree of life.</title>
        <authorList>
            <person name="Ahrendt S.R."/>
            <person name="Quandt C.A."/>
            <person name="Ciobanu D."/>
            <person name="Clum A."/>
            <person name="Salamov A."/>
            <person name="Andreopoulos B."/>
            <person name="Cheng J.F."/>
            <person name="Woyke T."/>
            <person name="Pelin A."/>
            <person name="Henrissat B."/>
            <person name="Reynolds N.K."/>
            <person name="Benny G.L."/>
            <person name="Smith M.E."/>
            <person name="James T.Y."/>
            <person name="Grigoriev I.V."/>
        </authorList>
    </citation>
    <scope>NUCLEOTIDE SEQUENCE [LARGE SCALE GENOMIC DNA]</scope>
    <source>
        <strain evidence="6">ATCC 52028</strain>
    </source>
</reference>
<keyword evidence="6" id="KW-1185">Reference proteome</keyword>
<keyword evidence="2" id="KW-0479">Metal-binding</keyword>
<organism evidence="5 6">
    <name type="scientific">Caulochytrium protostelioides</name>
    <dbReference type="NCBI Taxonomy" id="1555241"/>
    <lineage>
        <taxon>Eukaryota</taxon>
        <taxon>Fungi</taxon>
        <taxon>Fungi incertae sedis</taxon>
        <taxon>Chytridiomycota</taxon>
        <taxon>Chytridiomycota incertae sedis</taxon>
        <taxon>Chytridiomycetes</taxon>
        <taxon>Caulochytriales</taxon>
        <taxon>Caulochytriaceae</taxon>
        <taxon>Caulochytrium</taxon>
    </lineage>
</organism>
<evidence type="ECO:0000259" key="4">
    <source>
        <dbReference type="Pfam" id="PF01648"/>
    </source>
</evidence>
<dbReference type="OrthoDB" id="15433at2759"/>
<gene>
    <name evidence="5" type="ORF">CXG81DRAFT_15065</name>
</gene>
<dbReference type="NCBIfam" id="TIGR00556">
    <property type="entry name" value="pantethn_trn"/>
    <property type="match status" value="1"/>
</dbReference>
<feature type="domain" description="4'-phosphopantetheinyl transferase" evidence="4">
    <location>
        <begin position="5"/>
        <end position="114"/>
    </location>
</feature>
<dbReference type="GO" id="GO:0008897">
    <property type="term" value="F:holo-[acyl-carrier-protein] synthase activity"/>
    <property type="evidence" value="ECO:0007669"/>
    <property type="project" value="InterPro"/>
</dbReference>
<sequence length="122" mass="12959">MPILGIGVDLVHVPRFVGMLTRRSTSATGTVHAATTPPWEASEAQATLTPVARYLAGRWAAKEAAFKALSGHHTLAWDQCRVLTRRPPADAAGPSPFVTGAHLAITHDGDYVLAQVTIEGHD</sequence>
<evidence type="ECO:0000256" key="2">
    <source>
        <dbReference type="ARBA" id="ARBA00022723"/>
    </source>
</evidence>
<keyword evidence="3" id="KW-0460">Magnesium</keyword>
<dbReference type="Gene3D" id="3.90.470.20">
    <property type="entry name" value="4'-phosphopantetheinyl transferase domain"/>
    <property type="match status" value="1"/>
</dbReference>